<evidence type="ECO:0000256" key="5">
    <source>
        <dbReference type="ARBA" id="ARBA00023172"/>
    </source>
</evidence>
<dbReference type="PANTHER" id="PTHR15938">
    <property type="entry name" value="TBP-1 INTERACTING PROTEIN"/>
    <property type="match status" value="1"/>
</dbReference>
<evidence type="ECO:0000259" key="10">
    <source>
        <dbReference type="Pfam" id="PF18517"/>
    </source>
</evidence>
<dbReference type="InterPro" id="IPR040661">
    <property type="entry name" value="LZ3wCH"/>
</dbReference>
<dbReference type="EMBL" id="JAPWDV010000001">
    <property type="protein sequence ID" value="KAJ6223909.1"/>
    <property type="molecule type" value="Genomic_DNA"/>
</dbReference>
<dbReference type="GO" id="GO:0120231">
    <property type="term" value="C:DNA recombinase auxiliary factor complex"/>
    <property type="evidence" value="ECO:0007669"/>
    <property type="project" value="TreeGrafter"/>
</dbReference>
<evidence type="ECO:0000256" key="2">
    <source>
        <dbReference type="ARBA" id="ARBA00007922"/>
    </source>
</evidence>
<comment type="similarity">
    <text evidence="2">Belongs to the HOP2 family.</text>
</comment>
<feature type="domain" description="Homologous-pairing protein 2 winged helix" evidence="9">
    <location>
        <begin position="4"/>
        <end position="48"/>
    </location>
</feature>
<evidence type="ECO:0000259" key="9">
    <source>
        <dbReference type="Pfam" id="PF07106"/>
    </source>
</evidence>
<evidence type="ECO:0000256" key="4">
    <source>
        <dbReference type="ARBA" id="ARBA00023054"/>
    </source>
</evidence>
<comment type="caution">
    <text evidence="11">The sequence shown here is derived from an EMBL/GenBank/DDBJ whole genome shotgun (WGS) entry which is preliminary data.</text>
</comment>
<dbReference type="GO" id="GO:0010774">
    <property type="term" value="P:meiotic strand invasion involved in reciprocal meiotic recombination"/>
    <property type="evidence" value="ECO:0007669"/>
    <property type="project" value="TreeGrafter"/>
</dbReference>
<gene>
    <name evidence="11" type="ORF">RDWZM_002454</name>
</gene>
<accession>A0A9Q0MEB3</accession>
<evidence type="ECO:0000256" key="7">
    <source>
        <dbReference type="ARBA" id="ARBA00023254"/>
    </source>
</evidence>
<dbReference type="Pfam" id="PF07106">
    <property type="entry name" value="WHD_TBPIP"/>
    <property type="match status" value="1"/>
</dbReference>
<dbReference type="InterPro" id="IPR036388">
    <property type="entry name" value="WH-like_DNA-bd_sf"/>
</dbReference>
<dbReference type="GO" id="GO:0003690">
    <property type="term" value="F:double-stranded DNA binding"/>
    <property type="evidence" value="ECO:0007669"/>
    <property type="project" value="TreeGrafter"/>
</dbReference>
<keyword evidence="7" id="KW-0469">Meiosis</keyword>
<evidence type="ECO:0000256" key="8">
    <source>
        <dbReference type="SAM" id="Coils"/>
    </source>
</evidence>
<proteinExistence type="inferred from homology"/>
<dbReference type="OMA" id="HISVEQK"/>
<evidence type="ECO:0000256" key="1">
    <source>
        <dbReference type="ARBA" id="ARBA00004123"/>
    </source>
</evidence>
<sequence length="187" mass="21912">MSKENKDLVEDYLESANRPYSLIDICNNLQNKLNKPNITKALEKLVEDRFVIDIQKLKDLDQQIEQLENEINSKKQSISIKEKNIQGEGQIVPLEELEKQLKMNLELVHQLKEKVESVSKTSIDIDPDEQSQIRNKRKLLITEWKSRKRLANHVLETIIESYPKSKKHFFEEVGIETDEDYNAIIPN</sequence>
<dbReference type="GO" id="GO:0000794">
    <property type="term" value="C:condensed nuclear chromosome"/>
    <property type="evidence" value="ECO:0007669"/>
    <property type="project" value="TreeGrafter"/>
</dbReference>
<protein>
    <recommendedName>
        <fullName evidence="3">Homologous-pairing protein 2 homolog</fullName>
    </recommendedName>
</protein>
<dbReference type="GO" id="GO:0000709">
    <property type="term" value="P:meiotic joint molecule formation"/>
    <property type="evidence" value="ECO:0007669"/>
    <property type="project" value="TreeGrafter"/>
</dbReference>
<evidence type="ECO:0000256" key="6">
    <source>
        <dbReference type="ARBA" id="ARBA00023242"/>
    </source>
</evidence>
<evidence type="ECO:0000313" key="11">
    <source>
        <dbReference type="EMBL" id="KAJ6223909.1"/>
    </source>
</evidence>
<dbReference type="Gene3D" id="1.10.10.10">
    <property type="entry name" value="Winged helix-like DNA-binding domain superfamily/Winged helix DNA-binding domain"/>
    <property type="match status" value="1"/>
</dbReference>
<feature type="domain" description="Leucine zipper with capping helix" evidence="10">
    <location>
        <begin position="141"/>
        <end position="181"/>
    </location>
</feature>
<name>A0A9Q0MEB3_BLOTA</name>
<dbReference type="GO" id="GO:0007129">
    <property type="term" value="P:homologous chromosome pairing at meiosis"/>
    <property type="evidence" value="ECO:0007669"/>
    <property type="project" value="TreeGrafter"/>
</dbReference>
<evidence type="ECO:0000256" key="3">
    <source>
        <dbReference type="ARBA" id="ARBA00016093"/>
    </source>
</evidence>
<comment type="subcellular location">
    <subcellularLocation>
        <location evidence="1">Nucleus</location>
    </subcellularLocation>
</comment>
<keyword evidence="4 8" id="KW-0175">Coiled coil</keyword>
<keyword evidence="12" id="KW-1185">Reference proteome</keyword>
<keyword evidence="6" id="KW-0539">Nucleus</keyword>
<keyword evidence="5" id="KW-0233">DNA recombination</keyword>
<dbReference type="Proteomes" id="UP001142055">
    <property type="component" value="Chromosome 1"/>
</dbReference>
<dbReference type="GO" id="GO:0120230">
    <property type="term" value="F:recombinase activator activity"/>
    <property type="evidence" value="ECO:0007669"/>
    <property type="project" value="TreeGrafter"/>
</dbReference>
<dbReference type="PANTHER" id="PTHR15938:SF0">
    <property type="entry name" value="HOMOLOGOUS-PAIRING PROTEIN 2 HOMOLOG"/>
    <property type="match status" value="1"/>
</dbReference>
<organism evidence="11 12">
    <name type="scientific">Blomia tropicalis</name>
    <name type="common">Mite</name>
    <dbReference type="NCBI Taxonomy" id="40697"/>
    <lineage>
        <taxon>Eukaryota</taxon>
        <taxon>Metazoa</taxon>
        <taxon>Ecdysozoa</taxon>
        <taxon>Arthropoda</taxon>
        <taxon>Chelicerata</taxon>
        <taxon>Arachnida</taxon>
        <taxon>Acari</taxon>
        <taxon>Acariformes</taxon>
        <taxon>Sarcoptiformes</taxon>
        <taxon>Astigmata</taxon>
        <taxon>Glycyphagoidea</taxon>
        <taxon>Echimyopodidae</taxon>
        <taxon>Blomia</taxon>
    </lineage>
</organism>
<feature type="coiled-coil region" evidence="8">
    <location>
        <begin position="50"/>
        <end position="114"/>
    </location>
</feature>
<dbReference type="Pfam" id="PF18517">
    <property type="entry name" value="LZ3wCH"/>
    <property type="match status" value="1"/>
</dbReference>
<evidence type="ECO:0000313" key="12">
    <source>
        <dbReference type="Proteomes" id="UP001142055"/>
    </source>
</evidence>
<reference evidence="11" key="1">
    <citation type="submission" date="2022-12" db="EMBL/GenBank/DDBJ databases">
        <title>Genome assemblies of Blomia tropicalis.</title>
        <authorList>
            <person name="Cui Y."/>
        </authorList>
    </citation>
    <scope>NUCLEOTIDE SEQUENCE</scope>
    <source>
        <tissue evidence="11">Adult mites</tissue>
    </source>
</reference>
<dbReference type="InterPro" id="IPR010776">
    <property type="entry name" value="Hop2_WH_dom"/>
</dbReference>
<dbReference type="AlphaFoldDB" id="A0A9Q0MEB3"/>